<dbReference type="PRINTS" id="PR00455">
    <property type="entry name" value="HTHTETR"/>
</dbReference>
<keyword evidence="1" id="KW-0805">Transcription regulation</keyword>
<dbReference type="InterPro" id="IPR050109">
    <property type="entry name" value="HTH-type_TetR-like_transc_reg"/>
</dbReference>
<name>A0ABZ2TYH0_9ACTN</name>
<dbReference type="EMBL" id="CP136137">
    <property type="protein sequence ID" value="WYY06397.1"/>
    <property type="molecule type" value="Genomic_DNA"/>
</dbReference>
<proteinExistence type="predicted"/>
<keyword evidence="7" id="KW-1185">Reference proteome</keyword>
<protein>
    <submittedName>
        <fullName evidence="6">Helix-turn-helix domain-containing protein</fullName>
    </submittedName>
</protein>
<evidence type="ECO:0000256" key="1">
    <source>
        <dbReference type="ARBA" id="ARBA00023015"/>
    </source>
</evidence>
<evidence type="ECO:0000256" key="3">
    <source>
        <dbReference type="ARBA" id="ARBA00023163"/>
    </source>
</evidence>
<dbReference type="PANTHER" id="PTHR30055">
    <property type="entry name" value="HTH-TYPE TRANSCRIPTIONAL REGULATOR RUTR"/>
    <property type="match status" value="1"/>
</dbReference>
<evidence type="ECO:0000256" key="4">
    <source>
        <dbReference type="PROSITE-ProRule" id="PRU00335"/>
    </source>
</evidence>
<accession>A0ABZ2TYH0</accession>
<dbReference type="Gene3D" id="1.10.357.10">
    <property type="entry name" value="Tetracycline Repressor, domain 2"/>
    <property type="match status" value="1"/>
</dbReference>
<dbReference type="Pfam" id="PF00440">
    <property type="entry name" value="TetR_N"/>
    <property type="match status" value="1"/>
</dbReference>
<keyword evidence="2 4" id="KW-0238">DNA-binding</keyword>
<dbReference type="InterPro" id="IPR001647">
    <property type="entry name" value="HTH_TetR"/>
</dbReference>
<gene>
    <name evidence="6" type="ORF">RVF87_15145</name>
</gene>
<dbReference type="RefSeq" id="WP_239588661.1">
    <property type="nucleotide sequence ID" value="NZ_CP136137.1"/>
</dbReference>
<reference evidence="6 7" key="1">
    <citation type="journal article" date="2023" name="Virus Evol.">
        <title>Computational host range prediction-The good, the bad, and the ugly.</title>
        <authorList>
            <person name="Howell A.A."/>
            <person name="Versoza C.J."/>
            <person name="Pfeifer S.P."/>
        </authorList>
    </citation>
    <scope>NUCLEOTIDE SEQUENCE [LARGE SCALE GENOMIC DNA]</scope>
    <source>
        <strain evidence="6 7">1610/1b</strain>
    </source>
</reference>
<sequence length="197" mass="21549">MGLRERQRLQTLRTLRAAAVDLVREQGLTETTIAEIADRAGVSRRTFFNYYACKEDAVLGAGAPTVPAGPLDEFLQTPTGPERLDRAIALLLAVAASIRQAGARHVDHARLVEEYPQLTDRMRQHGLAAQESLDHALTEQLADAPPDDLDTARAQIQMAGAVLHFAYKSDPDVFDNPASPALAKALEVFRRTIKELA</sequence>
<evidence type="ECO:0000313" key="7">
    <source>
        <dbReference type="Proteomes" id="UP001479933"/>
    </source>
</evidence>
<evidence type="ECO:0000313" key="6">
    <source>
        <dbReference type="EMBL" id="WYY06397.1"/>
    </source>
</evidence>
<dbReference type="SUPFAM" id="SSF46689">
    <property type="entry name" value="Homeodomain-like"/>
    <property type="match status" value="1"/>
</dbReference>
<feature type="domain" description="HTH tetR-type" evidence="5">
    <location>
        <begin position="9"/>
        <end position="69"/>
    </location>
</feature>
<dbReference type="InterPro" id="IPR009057">
    <property type="entry name" value="Homeodomain-like_sf"/>
</dbReference>
<organism evidence="6 7">
    <name type="scientific">Gordonia hydrophobica</name>
    <dbReference type="NCBI Taxonomy" id="40516"/>
    <lineage>
        <taxon>Bacteria</taxon>
        <taxon>Bacillati</taxon>
        <taxon>Actinomycetota</taxon>
        <taxon>Actinomycetes</taxon>
        <taxon>Mycobacteriales</taxon>
        <taxon>Gordoniaceae</taxon>
        <taxon>Gordonia</taxon>
    </lineage>
</organism>
<dbReference type="PROSITE" id="PS50977">
    <property type="entry name" value="HTH_TETR_2"/>
    <property type="match status" value="1"/>
</dbReference>
<dbReference type="PANTHER" id="PTHR30055:SF238">
    <property type="entry name" value="MYCOFACTOCIN BIOSYNTHESIS TRANSCRIPTIONAL REGULATOR MFTR-RELATED"/>
    <property type="match status" value="1"/>
</dbReference>
<dbReference type="Proteomes" id="UP001479933">
    <property type="component" value="Chromosome"/>
</dbReference>
<evidence type="ECO:0000256" key="2">
    <source>
        <dbReference type="ARBA" id="ARBA00023125"/>
    </source>
</evidence>
<feature type="DNA-binding region" description="H-T-H motif" evidence="4">
    <location>
        <begin position="32"/>
        <end position="51"/>
    </location>
</feature>
<evidence type="ECO:0000259" key="5">
    <source>
        <dbReference type="PROSITE" id="PS50977"/>
    </source>
</evidence>
<keyword evidence="3" id="KW-0804">Transcription</keyword>